<dbReference type="EMBL" id="JAJPDE010000024">
    <property type="protein sequence ID" value="MCD7129856.1"/>
    <property type="molecule type" value="Genomic_DNA"/>
</dbReference>
<evidence type="ECO:0000313" key="1">
    <source>
        <dbReference type="EMBL" id="MBB1095207.1"/>
    </source>
</evidence>
<reference evidence="1 3" key="1">
    <citation type="submission" date="2020-07" db="EMBL/GenBank/DDBJ databases">
        <title>Description of Limosilactobacillus balticus sp. nov., Limosilactobacillus agrestis sp. nov., Limosilactobacillus albertensis sp. nov., Limosilactobacillus rudii sp. nov., Limosilactobacillus fastidiosus sp. nov., five novel Limosilactobacillus species isolated from the vertebrate gastrointestinal tract, and proposal of 6 subspecies of Limosilactobacillus reuteri adapted to the gastrointestinal tract of specific vertebrate hosts.</title>
        <authorList>
            <person name="Li F."/>
            <person name="Cheng C."/>
            <person name="Zheng J."/>
            <person name="Quevedo R.M."/>
            <person name="Li J."/>
            <person name="Roos S."/>
            <person name="Gaenzle M.G."/>
            <person name="Walter J."/>
        </authorList>
    </citation>
    <scope>NUCLEOTIDE SEQUENCE [LARGE SCALE GENOMIC DNA]</scope>
    <source>
        <strain evidence="1 3">BG-MG3-A</strain>
    </source>
</reference>
<sequence length="133" mass="15198">MTMTSVKKLEQVTYEKKNGKLIIHDQARIIIAEGFSKMMDTTLPSIPQLPHLKISLAKTLNHNFGNVYLARFYPNEQVEILRSAPLLVKFKTEYINGQETWGFEIPNSVNLSSELKKHNANAVVWLPVMEVND</sequence>
<evidence type="ECO:0000313" key="4">
    <source>
        <dbReference type="Proteomes" id="UP001199710"/>
    </source>
</evidence>
<accession>A0A7W3YLF6</accession>
<comment type="caution">
    <text evidence="1">The sequence shown here is derived from an EMBL/GenBank/DDBJ whole genome shotgun (WGS) entry which is preliminary data.</text>
</comment>
<gene>
    <name evidence="1" type="ORF">H5R92_03155</name>
    <name evidence="2" type="ORF">LTY36_01285</name>
</gene>
<dbReference type="EMBL" id="JACIVE010000032">
    <property type="protein sequence ID" value="MBB1095207.1"/>
    <property type="molecule type" value="Genomic_DNA"/>
</dbReference>
<evidence type="ECO:0000313" key="3">
    <source>
        <dbReference type="Proteomes" id="UP000534578"/>
    </source>
</evidence>
<dbReference type="RefSeq" id="WP_182578149.1">
    <property type="nucleotide sequence ID" value="NZ_JACIVE010000032.1"/>
</dbReference>
<proteinExistence type="predicted"/>
<keyword evidence="4" id="KW-1185">Reference proteome</keyword>
<name>A0A7W3YLF6_9LACO</name>
<dbReference type="Proteomes" id="UP001199710">
    <property type="component" value="Unassembled WGS sequence"/>
</dbReference>
<organism evidence="1 3">
    <name type="scientific">Limosilactobacillus agrestis</name>
    <dbReference type="NCBI Taxonomy" id="2759748"/>
    <lineage>
        <taxon>Bacteria</taxon>
        <taxon>Bacillati</taxon>
        <taxon>Bacillota</taxon>
        <taxon>Bacilli</taxon>
        <taxon>Lactobacillales</taxon>
        <taxon>Lactobacillaceae</taxon>
        <taxon>Limosilactobacillus</taxon>
    </lineage>
</organism>
<evidence type="ECO:0000313" key="2">
    <source>
        <dbReference type="EMBL" id="MCD7129856.1"/>
    </source>
</evidence>
<dbReference type="Proteomes" id="UP000534578">
    <property type="component" value="Unassembled WGS sequence"/>
</dbReference>
<dbReference type="AlphaFoldDB" id="A0A7W3YLF6"/>
<reference evidence="2 4" key="2">
    <citation type="submission" date="2021-12" db="EMBL/GenBank/DDBJ databases">
        <title>A phylogenomic analysis of Limosilactobacillus reuteri reveals ancient and stable evolutionary relationships with rodents and birds and zoonotic transmission to humans.</title>
        <authorList>
            <person name="Li F."/>
            <person name="Li X."/>
            <person name="Cheng C."/>
            <person name="Tollenaar S."/>
            <person name="Zhang J.S."/>
            <person name="Simpson D."/>
            <person name="Tasseva G."/>
            <person name="Perez-Munoz M.E."/>
            <person name="Frese S."/>
            <person name="Gaenzle M.G."/>
            <person name="Walter J."/>
            <person name="Zheng J."/>
        </authorList>
    </citation>
    <scope>NUCLEOTIDE SEQUENCE [LARGE SCALE GENOMIC DNA]</scope>
    <source>
        <strain evidence="2 4">BG-MG3-B</strain>
    </source>
</reference>
<protein>
    <submittedName>
        <fullName evidence="1">Uncharacterized protein</fullName>
    </submittedName>
</protein>